<organism evidence="1 2">
    <name type="scientific">Hydrogenophaga electricum</name>
    <dbReference type="NCBI Taxonomy" id="1230953"/>
    <lineage>
        <taxon>Bacteria</taxon>
        <taxon>Pseudomonadati</taxon>
        <taxon>Pseudomonadota</taxon>
        <taxon>Betaproteobacteria</taxon>
        <taxon>Burkholderiales</taxon>
        <taxon>Comamonadaceae</taxon>
        <taxon>Hydrogenophaga</taxon>
    </lineage>
</organism>
<sequence length="73" mass="7989">MTRPVVLPSAPWLRIRAVTAVQWGLDPAQAGEALASPATERSRRDPLPLADRFRFWPCSATPLGVCHATHPFA</sequence>
<accession>A0ABQ6CCN0</accession>
<proteinExistence type="predicted"/>
<keyword evidence="2" id="KW-1185">Reference proteome</keyword>
<dbReference type="Proteomes" id="UP001156903">
    <property type="component" value="Unassembled WGS sequence"/>
</dbReference>
<name>A0ABQ6CCN0_9BURK</name>
<gene>
    <name evidence="1" type="ORF">GCM10007935_34800</name>
</gene>
<evidence type="ECO:0000313" key="2">
    <source>
        <dbReference type="Proteomes" id="UP001156903"/>
    </source>
</evidence>
<dbReference type="EMBL" id="BSPB01000042">
    <property type="protein sequence ID" value="GLS16041.1"/>
    <property type="molecule type" value="Genomic_DNA"/>
</dbReference>
<protein>
    <submittedName>
        <fullName evidence="1">Uncharacterized protein</fullName>
    </submittedName>
</protein>
<evidence type="ECO:0000313" key="1">
    <source>
        <dbReference type="EMBL" id="GLS16041.1"/>
    </source>
</evidence>
<dbReference type="RefSeq" id="WP_284308841.1">
    <property type="nucleotide sequence ID" value="NZ_BSPB01000042.1"/>
</dbReference>
<reference evidence="2" key="1">
    <citation type="journal article" date="2019" name="Int. J. Syst. Evol. Microbiol.">
        <title>The Global Catalogue of Microorganisms (GCM) 10K type strain sequencing project: providing services to taxonomists for standard genome sequencing and annotation.</title>
        <authorList>
            <consortium name="The Broad Institute Genomics Platform"/>
            <consortium name="The Broad Institute Genome Sequencing Center for Infectious Disease"/>
            <person name="Wu L."/>
            <person name="Ma J."/>
        </authorList>
    </citation>
    <scope>NUCLEOTIDE SEQUENCE [LARGE SCALE GENOMIC DNA]</scope>
    <source>
        <strain evidence="2">NBRC 109341</strain>
    </source>
</reference>
<comment type="caution">
    <text evidence="1">The sequence shown here is derived from an EMBL/GenBank/DDBJ whole genome shotgun (WGS) entry which is preliminary data.</text>
</comment>